<evidence type="ECO:0000256" key="1">
    <source>
        <dbReference type="ARBA" id="ARBA00023125"/>
    </source>
</evidence>
<feature type="domain" description="HTH cro/C1-type" evidence="2">
    <location>
        <begin position="13"/>
        <end position="67"/>
    </location>
</feature>
<dbReference type="SMART" id="SM00530">
    <property type="entry name" value="HTH_XRE"/>
    <property type="match status" value="2"/>
</dbReference>
<evidence type="ECO:0000313" key="3">
    <source>
        <dbReference type="EMBL" id="UYW00214.1"/>
    </source>
</evidence>
<feature type="domain" description="HTH cro/C1-type" evidence="2">
    <location>
        <begin position="79"/>
        <end position="133"/>
    </location>
</feature>
<dbReference type="SUPFAM" id="SSF47413">
    <property type="entry name" value="lambda repressor-like DNA-binding domains"/>
    <property type="match status" value="2"/>
</dbReference>
<dbReference type="PROSITE" id="PS50943">
    <property type="entry name" value="HTH_CROC1"/>
    <property type="match status" value="2"/>
</dbReference>
<dbReference type="Proteomes" id="UP001163293">
    <property type="component" value="Plasmid unnamed6"/>
</dbReference>
<dbReference type="InterPro" id="IPR001387">
    <property type="entry name" value="Cro/C1-type_HTH"/>
</dbReference>
<gene>
    <name evidence="3" type="ORF">NL394_23950</name>
</gene>
<dbReference type="PANTHER" id="PTHR46558:SF11">
    <property type="entry name" value="HTH-TYPE TRANSCRIPTIONAL REGULATOR XRE"/>
    <property type="match status" value="1"/>
</dbReference>
<dbReference type="GO" id="GO:0003677">
    <property type="term" value="F:DNA binding"/>
    <property type="evidence" value="ECO:0007669"/>
    <property type="project" value="UniProtKB-KW"/>
</dbReference>
<dbReference type="RefSeq" id="WP_264450218.1">
    <property type="nucleotide sequence ID" value="NZ_CP101191.1"/>
</dbReference>
<dbReference type="PANTHER" id="PTHR46558">
    <property type="entry name" value="TRACRIPTIONAL REGULATORY PROTEIN-RELATED-RELATED"/>
    <property type="match status" value="1"/>
</dbReference>
<evidence type="ECO:0000313" key="4">
    <source>
        <dbReference type="Proteomes" id="UP001163293"/>
    </source>
</evidence>
<dbReference type="Pfam" id="PF01381">
    <property type="entry name" value="HTH_3"/>
    <property type="match status" value="1"/>
</dbReference>
<organism evidence="3 4">
    <name type="scientific">Paenarthrobacter ureafaciens</name>
    <dbReference type="NCBI Taxonomy" id="37931"/>
    <lineage>
        <taxon>Bacteria</taxon>
        <taxon>Bacillati</taxon>
        <taxon>Actinomycetota</taxon>
        <taxon>Actinomycetes</taxon>
        <taxon>Micrococcales</taxon>
        <taxon>Micrococcaceae</taxon>
        <taxon>Paenarthrobacter</taxon>
    </lineage>
</organism>
<proteinExistence type="predicted"/>
<evidence type="ECO:0000259" key="2">
    <source>
        <dbReference type="PROSITE" id="PS50943"/>
    </source>
</evidence>
<dbReference type="InterPro" id="IPR010982">
    <property type="entry name" value="Lambda_DNA-bd_dom_sf"/>
</dbReference>
<accession>A0AAX3EQV2</accession>
<dbReference type="Gene3D" id="1.10.260.40">
    <property type="entry name" value="lambda repressor-like DNA-binding domains"/>
    <property type="match status" value="2"/>
</dbReference>
<reference evidence="3" key="1">
    <citation type="submission" date="2022-07" db="EMBL/GenBank/DDBJ databases">
        <authorList>
            <person name="Wu T."/>
        </authorList>
    </citation>
    <scope>NUCLEOTIDE SEQUENCE</scope>
    <source>
        <strain evidence="3">SD-1</strain>
        <plasmid evidence="3">unnamed6</plasmid>
    </source>
</reference>
<keyword evidence="4" id="KW-1185">Reference proteome</keyword>
<protein>
    <submittedName>
        <fullName evidence="3">XRE family transcriptional regulator</fullName>
    </submittedName>
</protein>
<dbReference type="CDD" id="cd00093">
    <property type="entry name" value="HTH_XRE"/>
    <property type="match status" value="2"/>
</dbReference>
<dbReference type="AlphaFoldDB" id="A0AAX3EQV2"/>
<dbReference type="Pfam" id="PF13560">
    <property type="entry name" value="HTH_31"/>
    <property type="match status" value="1"/>
</dbReference>
<name>A0AAX3EQV2_PAEUR</name>
<geneLocation type="plasmid" evidence="3 4">
    <name>unnamed6</name>
</geneLocation>
<sequence>MPKTPVSVSAPALRAAREDAGLSITKAAKALGLAHSTLVAWESGQSQPVVSRLPELAQLYGVPMAQLLDVEGQRPITILAGLRVAAGLLQRDVGAAVGVSGEHYGMIERGARPVPSHWIAPLSELFDIPAATLAALLSD</sequence>
<keyword evidence="3" id="KW-0614">Plasmid</keyword>
<keyword evidence="1" id="KW-0238">DNA-binding</keyword>
<dbReference type="EMBL" id="CP101191">
    <property type="protein sequence ID" value="UYW00214.1"/>
    <property type="molecule type" value="Genomic_DNA"/>
</dbReference>